<dbReference type="EMBL" id="BLPG01000001">
    <property type="protein sequence ID" value="GFJ90167.1"/>
    <property type="molecule type" value="Genomic_DNA"/>
</dbReference>
<accession>A0A6V8L847</accession>
<dbReference type="FunFam" id="3.40.50.720:FF:000047">
    <property type="entry name" value="NADP-dependent L-serine/L-allo-threonine dehydrogenase"/>
    <property type="match status" value="1"/>
</dbReference>
<dbReference type="Gene3D" id="3.40.50.720">
    <property type="entry name" value="NAD(P)-binding Rossmann-like Domain"/>
    <property type="match status" value="1"/>
</dbReference>
<dbReference type="Proteomes" id="UP000482960">
    <property type="component" value="Unassembled WGS sequence"/>
</dbReference>
<evidence type="ECO:0000256" key="3">
    <source>
        <dbReference type="RuleBase" id="RU000363"/>
    </source>
</evidence>
<comment type="caution">
    <text evidence="4">The sequence shown here is derived from an EMBL/GenBank/DDBJ whole genome shotgun (WGS) entry which is preliminary data.</text>
</comment>
<dbReference type="InterPro" id="IPR002347">
    <property type="entry name" value="SDR_fam"/>
</dbReference>
<reference evidence="4 5" key="2">
    <citation type="submission" date="2020-03" db="EMBL/GenBank/DDBJ databases">
        <authorList>
            <person name="Ichikawa N."/>
            <person name="Kimura A."/>
            <person name="Kitahashi Y."/>
            <person name="Uohara A."/>
        </authorList>
    </citation>
    <scope>NUCLEOTIDE SEQUENCE [LARGE SCALE GENOMIC DNA]</scope>
    <source>
        <strain evidence="4 5">NBRC 108638</strain>
    </source>
</reference>
<dbReference type="GO" id="GO:0016616">
    <property type="term" value="F:oxidoreductase activity, acting on the CH-OH group of donors, NAD or NADP as acceptor"/>
    <property type="evidence" value="ECO:0007669"/>
    <property type="project" value="UniProtKB-ARBA"/>
</dbReference>
<dbReference type="InterPro" id="IPR020904">
    <property type="entry name" value="Sc_DH/Rdtase_CS"/>
</dbReference>
<dbReference type="AlphaFoldDB" id="A0A6V8L847"/>
<dbReference type="PANTHER" id="PTHR43115:SF4">
    <property type="entry name" value="DEHYDROGENASE_REDUCTASE SDR FAMILY MEMBER 11"/>
    <property type="match status" value="1"/>
</dbReference>
<evidence type="ECO:0000256" key="1">
    <source>
        <dbReference type="ARBA" id="ARBA00006484"/>
    </source>
</evidence>
<comment type="similarity">
    <text evidence="1 3">Belongs to the short-chain dehydrogenases/reductases (SDR) family.</text>
</comment>
<dbReference type="RefSeq" id="WP_173077574.1">
    <property type="nucleotide sequence ID" value="NZ_BAABJB010000009.1"/>
</dbReference>
<sequence length="249" mass="25882">MTNTLSGRVAVVTGATSGIGAATAKRLAAEGAAVALVGRREDRLKDLATEIGTNALPVAADVGDRDAVNAAAATIRATLGRVDLVVANAGVMLAAPFEAAQTVEWDQMINTNVNGLLYTGRAFIDDLLATAADGKPADLVHVGSIGGHTVFPNYGVYTATKAAVAHLTRNLRAEFGPRGVRVKNVEPGFVHTELGDGMRDAGQRATLIEWRDSLEVLVSEDIADAIAYAVATPTRMNVAELIVVPTQQG</sequence>
<keyword evidence="2" id="KW-0560">Oxidoreductase</keyword>
<dbReference type="Pfam" id="PF00106">
    <property type="entry name" value="adh_short"/>
    <property type="match status" value="1"/>
</dbReference>
<dbReference type="PRINTS" id="PR00080">
    <property type="entry name" value="SDRFAMILY"/>
</dbReference>
<protein>
    <submittedName>
        <fullName evidence="4">Oxidoreductase</fullName>
    </submittedName>
</protein>
<evidence type="ECO:0000313" key="5">
    <source>
        <dbReference type="Proteomes" id="UP000482960"/>
    </source>
</evidence>
<dbReference type="SUPFAM" id="SSF51735">
    <property type="entry name" value="NAD(P)-binding Rossmann-fold domains"/>
    <property type="match status" value="1"/>
</dbReference>
<reference evidence="4 5" key="1">
    <citation type="submission" date="2020-03" db="EMBL/GenBank/DDBJ databases">
        <title>Whole genome shotgun sequence of Phytohabitans rumicis NBRC 108638.</title>
        <authorList>
            <person name="Komaki H."/>
            <person name="Tamura T."/>
        </authorList>
    </citation>
    <scope>NUCLEOTIDE SEQUENCE [LARGE SCALE GENOMIC DNA]</scope>
    <source>
        <strain evidence="4 5">NBRC 108638</strain>
    </source>
</reference>
<gene>
    <name evidence="4" type="ORF">Prum_038090</name>
</gene>
<dbReference type="PRINTS" id="PR00081">
    <property type="entry name" value="GDHRDH"/>
</dbReference>
<keyword evidence="5" id="KW-1185">Reference proteome</keyword>
<dbReference type="PANTHER" id="PTHR43115">
    <property type="entry name" value="DEHYDROGENASE/REDUCTASE SDR FAMILY MEMBER 11"/>
    <property type="match status" value="1"/>
</dbReference>
<dbReference type="InterPro" id="IPR036291">
    <property type="entry name" value="NAD(P)-bd_dom_sf"/>
</dbReference>
<evidence type="ECO:0000256" key="2">
    <source>
        <dbReference type="ARBA" id="ARBA00023002"/>
    </source>
</evidence>
<organism evidence="4 5">
    <name type="scientific">Phytohabitans rumicis</name>
    <dbReference type="NCBI Taxonomy" id="1076125"/>
    <lineage>
        <taxon>Bacteria</taxon>
        <taxon>Bacillati</taxon>
        <taxon>Actinomycetota</taxon>
        <taxon>Actinomycetes</taxon>
        <taxon>Micromonosporales</taxon>
        <taxon>Micromonosporaceae</taxon>
    </lineage>
</organism>
<proteinExistence type="inferred from homology"/>
<name>A0A6V8L847_9ACTN</name>
<dbReference type="PROSITE" id="PS00061">
    <property type="entry name" value="ADH_SHORT"/>
    <property type="match status" value="1"/>
</dbReference>
<evidence type="ECO:0000313" key="4">
    <source>
        <dbReference type="EMBL" id="GFJ90167.1"/>
    </source>
</evidence>